<dbReference type="GO" id="GO:0007165">
    <property type="term" value="P:signal transduction"/>
    <property type="evidence" value="ECO:0007669"/>
    <property type="project" value="InterPro"/>
</dbReference>
<protein>
    <submittedName>
        <fullName evidence="3">Uncharacterized protein LOC116209112</fullName>
    </submittedName>
</protein>
<dbReference type="Gene3D" id="3.40.50.10140">
    <property type="entry name" value="Toll/interleukin-1 receptor homology (TIR) domain"/>
    <property type="match status" value="1"/>
</dbReference>
<dbReference type="GeneID" id="116209112"/>
<reference evidence="3" key="2">
    <citation type="submission" date="2025-08" db="UniProtKB">
        <authorList>
            <consortium name="RefSeq"/>
        </authorList>
    </citation>
    <scope>IDENTIFICATION</scope>
    <source>
        <tissue evidence="3">Leaf</tissue>
    </source>
</reference>
<organism evidence="2 3">
    <name type="scientific">Punica granatum</name>
    <name type="common">Pomegranate</name>
    <dbReference type="NCBI Taxonomy" id="22663"/>
    <lineage>
        <taxon>Eukaryota</taxon>
        <taxon>Viridiplantae</taxon>
        <taxon>Streptophyta</taxon>
        <taxon>Embryophyta</taxon>
        <taxon>Tracheophyta</taxon>
        <taxon>Spermatophyta</taxon>
        <taxon>Magnoliopsida</taxon>
        <taxon>eudicotyledons</taxon>
        <taxon>Gunneridae</taxon>
        <taxon>Pentapetalae</taxon>
        <taxon>rosids</taxon>
        <taxon>malvids</taxon>
        <taxon>Myrtales</taxon>
        <taxon>Lythraceae</taxon>
        <taxon>Punica</taxon>
    </lineage>
</organism>
<dbReference type="InterPro" id="IPR035897">
    <property type="entry name" value="Toll_tir_struct_dom_sf"/>
</dbReference>
<evidence type="ECO:0000313" key="2">
    <source>
        <dbReference type="Proteomes" id="UP000515151"/>
    </source>
</evidence>
<dbReference type="PROSITE" id="PS50104">
    <property type="entry name" value="TIR"/>
    <property type="match status" value="1"/>
</dbReference>
<proteinExistence type="predicted"/>
<dbReference type="PANTHER" id="PTHR31008">
    <property type="entry name" value="COP1-INTERACTING PROTEIN-RELATED"/>
    <property type="match status" value="1"/>
</dbReference>
<keyword evidence="2" id="KW-1185">Reference proteome</keyword>
<feature type="domain" description="TIR" evidence="1">
    <location>
        <begin position="21"/>
        <end position="170"/>
    </location>
</feature>
<reference evidence="2" key="1">
    <citation type="journal article" date="2020" name="Plant Biotechnol. J.">
        <title>The pomegranate (Punica granatum L.) draft genome dissects genetic divergence between soft- and hard-seeded cultivars.</title>
        <authorList>
            <person name="Luo X."/>
            <person name="Li H."/>
            <person name="Wu Z."/>
            <person name="Yao W."/>
            <person name="Zhao P."/>
            <person name="Cao D."/>
            <person name="Yu H."/>
            <person name="Li K."/>
            <person name="Poudel K."/>
            <person name="Zhao D."/>
            <person name="Zhang F."/>
            <person name="Xia X."/>
            <person name="Chen L."/>
            <person name="Wang Q."/>
            <person name="Jing D."/>
            <person name="Cao S."/>
        </authorList>
    </citation>
    <scope>NUCLEOTIDE SEQUENCE [LARGE SCALE GENOMIC DNA]</scope>
    <source>
        <strain evidence="2">cv. Tunisia</strain>
    </source>
</reference>
<dbReference type="OrthoDB" id="6078042at2759"/>
<dbReference type="PANTHER" id="PTHR31008:SF40">
    <property type="entry name" value="TOLL-INTERLEUKIN-RESISTANCE (TIR) DOMAIN FAMILY PROTEIN"/>
    <property type="match status" value="1"/>
</dbReference>
<dbReference type="Proteomes" id="UP000515151">
    <property type="component" value="Chromosome 5"/>
</dbReference>
<gene>
    <name evidence="3" type="primary">LOC116209112</name>
</gene>
<evidence type="ECO:0000313" key="3">
    <source>
        <dbReference type="RefSeq" id="XP_031398530.1"/>
    </source>
</evidence>
<dbReference type="InterPro" id="IPR000157">
    <property type="entry name" value="TIR_dom"/>
</dbReference>
<dbReference type="Pfam" id="PF01582">
    <property type="entry name" value="TIR"/>
    <property type="match status" value="1"/>
</dbReference>
<sequence length="317" mass="35800">MQRFSNSALIKATQIPVLMGRPCDVFINHRGIDTKKTIAGLLYQYLSRQGINSFLDSKNMKPGDRLFDNIDRAIHGCKVGVAVFSRRYCESAYCLHELSLLMETKKRVVPIFYDVKPSHLRIISNKRNCNSEDHQRYSHALEEARNIVGLTFDPLKEDWSEFLRNASDAVIKNLIEYRAASTSRVRLRFAGVHLPISLNVVAIVQTGSRALPLKLQDYARDYIEVGTQLASQLECIVTISSKQVCQNLGGFPPSDLEEHALLAKIGNCIARTLGLRSSRVCRPLSFHQLAETIKLEFKVPRMVNASKGARCWFPFMG</sequence>
<name>A0A6P8DRA8_PUNGR</name>
<dbReference type="SMART" id="SM00255">
    <property type="entry name" value="TIR"/>
    <property type="match status" value="1"/>
</dbReference>
<dbReference type="AlphaFoldDB" id="A0A6P8DRA8"/>
<dbReference type="RefSeq" id="XP_031398530.1">
    <property type="nucleotide sequence ID" value="XM_031542670.1"/>
</dbReference>
<dbReference type="SUPFAM" id="SSF52200">
    <property type="entry name" value="Toll/Interleukin receptor TIR domain"/>
    <property type="match status" value="1"/>
</dbReference>
<evidence type="ECO:0000259" key="1">
    <source>
        <dbReference type="PROSITE" id="PS50104"/>
    </source>
</evidence>
<accession>A0A6P8DRA8</accession>